<protein>
    <recommendedName>
        <fullName evidence="10">ABC transmembrane type-1 domain-containing protein</fullName>
    </recommendedName>
</protein>
<dbReference type="FunFam" id="1.20.1560.10:FF:000009">
    <property type="entry name" value="ABC transporter B family member 1"/>
    <property type="match status" value="1"/>
</dbReference>
<dbReference type="SUPFAM" id="SSF90123">
    <property type="entry name" value="ABC transporter transmembrane region"/>
    <property type="match status" value="1"/>
</dbReference>
<evidence type="ECO:0000256" key="5">
    <source>
        <dbReference type="ARBA" id="ARBA00022741"/>
    </source>
</evidence>
<dbReference type="PANTHER" id="PTHR43394:SF18">
    <property type="entry name" value="ABC TRANSPORTER B FAMILY MEMBER 11-LIKE"/>
    <property type="match status" value="1"/>
</dbReference>
<dbReference type="EMBL" id="CAUOFW020001393">
    <property type="protein sequence ID" value="CAK9144507.1"/>
    <property type="molecule type" value="Genomic_DNA"/>
</dbReference>
<dbReference type="AlphaFoldDB" id="A0ABC8UR76"/>
<dbReference type="Gene3D" id="3.40.50.300">
    <property type="entry name" value="P-loop containing nucleotide triphosphate hydrolases"/>
    <property type="match status" value="1"/>
</dbReference>
<accession>A0ABC8UR76</accession>
<dbReference type="CDD" id="cd18578">
    <property type="entry name" value="ABC_6TM_Pgp_ABCB1_D2_like"/>
    <property type="match status" value="1"/>
</dbReference>
<keyword evidence="4 9" id="KW-0812">Transmembrane</keyword>
<reference evidence="12 13" key="1">
    <citation type="submission" date="2024-02" db="EMBL/GenBank/DDBJ databases">
        <authorList>
            <person name="Vignale AGUSTIN F."/>
            <person name="Sosa J E."/>
            <person name="Modenutti C."/>
        </authorList>
    </citation>
    <scope>NUCLEOTIDE SEQUENCE [LARGE SCALE GENOMIC DNA]</scope>
</reference>
<keyword evidence="13" id="KW-1185">Reference proteome</keyword>
<comment type="subcellular location">
    <subcellularLocation>
        <location evidence="1">Membrane</location>
        <topology evidence="1">Multi-pass membrane protein</topology>
    </subcellularLocation>
</comment>
<comment type="caution">
    <text evidence="12">The sequence shown here is derived from an EMBL/GenBank/DDBJ whole genome shotgun (WGS) entry which is preliminary data.</text>
</comment>
<keyword evidence="3" id="KW-0813">Transport</keyword>
<keyword evidence="8 9" id="KW-0472">Membrane</keyword>
<proteinExistence type="inferred from homology"/>
<keyword evidence="7 9" id="KW-1133">Transmembrane helix</keyword>
<gene>
    <name evidence="11" type="ORF">ILEXP_LOCUS12257</name>
    <name evidence="12" type="ORF">ILEXP_LOCUS53808</name>
</gene>
<dbReference type="PANTHER" id="PTHR43394">
    <property type="entry name" value="ATP-DEPENDENT PERMEASE MDL1, MITOCHONDRIAL"/>
    <property type="match status" value="1"/>
</dbReference>
<feature type="transmembrane region" description="Helical" evidence="9">
    <location>
        <begin position="166"/>
        <end position="193"/>
    </location>
</feature>
<evidence type="ECO:0000256" key="7">
    <source>
        <dbReference type="ARBA" id="ARBA00022989"/>
    </source>
</evidence>
<dbReference type="Proteomes" id="UP001642360">
    <property type="component" value="Unassembled WGS sequence"/>
</dbReference>
<evidence type="ECO:0000256" key="9">
    <source>
        <dbReference type="SAM" id="Phobius"/>
    </source>
</evidence>
<sequence length="491" mass="53367">MCRSHTELLQDPEGAYSQLIRLQALNKESEHHVVNGDDRSEITLDSPRHPSQRISFLRSISGGSSGNGNSSRHSFSVSMGVPTSVSFIETSLAESKSMALAPSKMAQEVPLRRLAYLNKPEIPVLLVGSTAAVANGVVLPLFGVLLSIIIKIFYEPAHKLRKDSEFWASMFVVLGVLSLLATSLRTYFFSVAGCKLIKRMRLMCFEKLVHMEISWFDKTENSIGAISARLSTDATSVRSLIGDTLALLVQNTATAIAGLIIGFQASWQLALIILAMLPLIGMNGYFHMKFLSGFSKDAKKLYEDASQVASDAVRSIRTVASFCAEEKVMQLYHKKSEGPVRAGIKQGFISGAAFGLSMLFLFLVYAATFYAGAQLVDAGKTTFHEVFQVFYGLTLTAVGISQSSSLAPDSSKARSGAASVFSLLDQKSDIDSSGDSGATPDNVKGDIEFRHVSFKYPARPDVQIFSDLFLAIHSGKVISLIQFPRCILLSN</sequence>
<evidence type="ECO:0000256" key="4">
    <source>
        <dbReference type="ARBA" id="ARBA00022692"/>
    </source>
</evidence>
<evidence type="ECO:0000313" key="11">
    <source>
        <dbReference type="EMBL" id="CAK9144507.1"/>
    </source>
</evidence>
<dbReference type="InterPro" id="IPR039421">
    <property type="entry name" value="Type_1_exporter"/>
</dbReference>
<evidence type="ECO:0000256" key="6">
    <source>
        <dbReference type="ARBA" id="ARBA00022840"/>
    </source>
</evidence>
<dbReference type="EMBL" id="CAUOFW020008669">
    <property type="protein sequence ID" value="CAK9183540.1"/>
    <property type="molecule type" value="Genomic_DNA"/>
</dbReference>
<dbReference type="Pfam" id="PF00664">
    <property type="entry name" value="ABC_membrane"/>
    <property type="match status" value="1"/>
</dbReference>
<dbReference type="GO" id="GO:0005886">
    <property type="term" value="C:plasma membrane"/>
    <property type="evidence" value="ECO:0007669"/>
    <property type="project" value="UniProtKB-ARBA"/>
</dbReference>
<feature type="transmembrane region" description="Helical" evidence="9">
    <location>
        <begin position="348"/>
        <end position="371"/>
    </location>
</feature>
<keyword evidence="6" id="KW-0067">ATP-binding</keyword>
<dbReference type="InterPro" id="IPR027417">
    <property type="entry name" value="P-loop_NTPase"/>
</dbReference>
<feature type="transmembrane region" description="Helical" evidence="9">
    <location>
        <begin position="245"/>
        <end position="263"/>
    </location>
</feature>
<dbReference type="GO" id="GO:0005524">
    <property type="term" value="F:ATP binding"/>
    <property type="evidence" value="ECO:0007669"/>
    <property type="project" value="UniProtKB-KW"/>
</dbReference>
<feature type="transmembrane region" description="Helical" evidence="9">
    <location>
        <begin position="269"/>
        <end position="286"/>
    </location>
</feature>
<evidence type="ECO:0000313" key="13">
    <source>
        <dbReference type="Proteomes" id="UP001642360"/>
    </source>
</evidence>
<organism evidence="12 13">
    <name type="scientific">Ilex paraguariensis</name>
    <name type="common">yerba mate</name>
    <dbReference type="NCBI Taxonomy" id="185542"/>
    <lineage>
        <taxon>Eukaryota</taxon>
        <taxon>Viridiplantae</taxon>
        <taxon>Streptophyta</taxon>
        <taxon>Embryophyta</taxon>
        <taxon>Tracheophyta</taxon>
        <taxon>Spermatophyta</taxon>
        <taxon>Magnoliopsida</taxon>
        <taxon>eudicotyledons</taxon>
        <taxon>Gunneridae</taxon>
        <taxon>Pentapetalae</taxon>
        <taxon>asterids</taxon>
        <taxon>campanulids</taxon>
        <taxon>Aquifoliales</taxon>
        <taxon>Aquifoliaceae</taxon>
        <taxon>Ilex</taxon>
    </lineage>
</organism>
<evidence type="ECO:0000256" key="8">
    <source>
        <dbReference type="ARBA" id="ARBA00023136"/>
    </source>
</evidence>
<dbReference type="Gene3D" id="1.20.1560.10">
    <property type="entry name" value="ABC transporter type 1, transmembrane domain"/>
    <property type="match status" value="2"/>
</dbReference>
<feature type="domain" description="ABC transmembrane type-1" evidence="10">
    <location>
        <begin position="126"/>
        <end position="412"/>
    </location>
</feature>
<name>A0ABC8UR76_9AQUA</name>
<evidence type="ECO:0000256" key="3">
    <source>
        <dbReference type="ARBA" id="ARBA00022448"/>
    </source>
</evidence>
<evidence type="ECO:0000313" key="12">
    <source>
        <dbReference type="EMBL" id="CAK9183540.1"/>
    </source>
</evidence>
<evidence type="ECO:0000256" key="2">
    <source>
        <dbReference type="ARBA" id="ARBA00007577"/>
    </source>
</evidence>
<keyword evidence="5" id="KW-0547">Nucleotide-binding</keyword>
<dbReference type="InterPro" id="IPR011527">
    <property type="entry name" value="ABC1_TM_dom"/>
</dbReference>
<dbReference type="InterPro" id="IPR036640">
    <property type="entry name" value="ABC1_TM_sf"/>
</dbReference>
<dbReference type="GO" id="GO:0010329">
    <property type="term" value="F:auxin efflux transmembrane transporter activity"/>
    <property type="evidence" value="ECO:0007669"/>
    <property type="project" value="UniProtKB-ARBA"/>
</dbReference>
<dbReference type="PROSITE" id="PS50929">
    <property type="entry name" value="ABC_TM1F"/>
    <property type="match status" value="1"/>
</dbReference>
<comment type="similarity">
    <text evidence="2">Belongs to the ABC transporter superfamily. ABCB family. Multidrug resistance exporter (TC 3.A.1.201) subfamily.</text>
</comment>
<evidence type="ECO:0000259" key="10">
    <source>
        <dbReference type="PROSITE" id="PS50929"/>
    </source>
</evidence>
<feature type="transmembrane region" description="Helical" evidence="9">
    <location>
        <begin position="122"/>
        <end position="154"/>
    </location>
</feature>
<evidence type="ECO:0000256" key="1">
    <source>
        <dbReference type="ARBA" id="ARBA00004141"/>
    </source>
</evidence>